<accession>A0A9J6ES32</accession>
<protein>
    <submittedName>
        <fullName evidence="2">Uncharacterized protein</fullName>
    </submittedName>
</protein>
<evidence type="ECO:0000313" key="2">
    <source>
        <dbReference type="EMBL" id="KAH8037182.1"/>
    </source>
</evidence>
<feature type="compositionally biased region" description="Low complexity" evidence="1">
    <location>
        <begin position="124"/>
        <end position="140"/>
    </location>
</feature>
<name>A0A9J6ES32_RHIMP</name>
<feature type="region of interest" description="Disordered" evidence="1">
    <location>
        <begin position="1"/>
        <end position="59"/>
    </location>
</feature>
<evidence type="ECO:0000313" key="3">
    <source>
        <dbReference type="Proteomes" id="UP000821866"/>
    </source>
</evidence>
<comment type="caution">
    <text evidence="2">The sequence shown here is derived from an EMBL/GenBank/DDBJ whole genome shotgun (WGS) entry which is preliminary data.</text>
</comment>
<feature type="compositionally biased region" description="Basic and acidic residues" evidence="1">
    <location>
        <begin position="11"/>
        <end position="21"/>
    </location>
</feature>
<proteinExistence type="predicted"/>
<gene>
    <name evidence="2" type="ORF">HPB51_008864</name>
</gene>
<organism evidence="2 3">
    <name type="scientific">Rhipicephalus microplus</name>
    <name type="common">Cattle tick</name>
    <name type="synonym">Boophilus microplus</name>
    <dbReference type="NCBI Taxonomy" id="6941"/>
    <lineage>
        <taxon>Eukaryota</taxon>
        <taxon>Metazoa</taxon>
        <taxon>Ecdysozoa</taxon>
        <taxon>Arthropoda</taxon>
        <taxon>Chelicerata</taxon>
        <taxon>Arachnida</taxon>
        <taxon>Acari</taxon>
        <taxon>Parasitiformes</taxon>
        <taxon>Ixodida</taxon>
        <taxon>Ixodoidea</taxon>
        <taxon>Ixodidae</taxon>
        <taxon>Rhipicephalinae</taxon>
        <taxon>Rhipicephalus</taxon>
        <taxon>Boophilus</taxon>
    </lineage>
</organism>
<sequence>MQLPVLGTDRSNLESNRDRGARTTAANTGEFPPLEQQQHKQSQTRKTPKTRSLSARPARLCPVTKQAQVLWTLADHERRLTNIENQLKVMTEQLAPIPVMIQQLTQQVTHQVTTQLKQWLLANPRATRPARSPRASYRASKLARSDNTDAVSRSTELETADSQSSPPLLSPQINTLQE</sequence>
<feature type="region of interest" description="Disordered" evidence="1">
    <location>
        <begin position="124"/>
        <end position="178"/>
    </location>
</feature>
<dbReference type="Proteomes" id="UP000821866">
    <property type="component" value="Chromosome 10"/>
</dbReference>
<keyword evidence="3" id="KW-1185">Reference proteome</keyword>
<reference evidence="2" key="2">
    <citation type="submission" date="2021-09" db="EMBL/GenBank/DDBJ databases">
        <authorList>
            <person name="Jia N."/>
            <person name="Wang J."/>
            <person name="Shi W."/>
            <person name="Du L."/>
            <person name="Sun Y."/>
            <person name="Zhan W."/>
            <person name="Jiang J."/>
            <person name="Wang Q."/>
            <person name="Zhang B."/>
            <person name="Ji P."/>
            <person name="Sakyi L.B."/>
            <person name="Cui X."/>
            <person name="Yuan T."/>
            <person name="Jiang B."/>
            <person name="Yang W."/>
            <person name="Lam T.T.-Y."/>
            <person name="Chang Q."/>
            <person name="Ding S."/>
            <person name="Wang X."/>
            <person name="Zhu J."/>
            <person name="Ruan X."/>
            <person name="Zhao L."/>
            <person name="Wei J."/>
            <person name="Que T."/>
            <person name="Du C."/>
            <person name="Cheng J."/>
            <person name="Dai P."/>
            <person name="Han X."/>
            <person name="Huang E."/>
            <person name="Gao Y."/>
            <person name="Liu J."/>
            <person name="Shao H."/>
            <person name="Ye R."/>
            <person name="Li L."/>
            <person name="Wei W."/>
            <person name="Wang X."/>
            <person name="Wang C."/>
            <person name="Huo Q."/>
            <person name="Li W."/>
            <person name="Guo W."/>
            <person name="Chen H."/>
            <person name="Chen S."/>
            <person name="Zhou L."/>
            <person name="Zhou L."/>
            <person name="Ni X."/>
            <person name="Tian J."/>
            <person name="Zhou Y."/>
            <person name="Sheng Y."/>
            <person name="Liu T."/>
            <person name="Pan Y."/>
            <person name="Xia L."/>
            <person name="Li J."/>
            <person name="Zhao F."/>
            <person name="Cao W."/>
        </authorList>
    </citation>
    <scope>NUCLEOTIDE SEQUENCE</scope>
    <source>
        <strain evidence="2">Rmic-2018</strain>
        <tissue evidence="2">Larvae</tissue>
    </source>
</reference>
<evidence type="ECO:0000256" key="1">
    <source>
        <dbReference type="SAM" id="MobiDB-lite"/>
    </source>
</evidence>
<dbReference type="AlphaFoldDB" id="A0A9J6ES32"/>
<feature type="compositionally biased region" description="Low complexity" evidence="1">
    <location>
        <begin position="162"/>
        <end position="172"/>
    </location>
</feature>
<dbReference type="EMBL" id="JABSTU010000002">
    <property type="protein sequence ID" value="KAH8037182.1"/>
    <property type="molecule type" value="Genomic_DNA"/>
</dbReference>
<reference evidence="2" key="1">
    <citation type="journal article" date="2020" name="Cell">
        <title>Large-Scale Comparative Analyses of Tick Genomes Elucidate Their Genetic Diversity and Vector Capacities.</title>
        <authorList>
            <consortium name="Tick Genome and Microbiome Consortium (TIGMIC)"/>
            <person name="Jia N."/>
            <person name="Wang J."/>
            <person name="Shi W."/>
            <person name="Du L."/>
            <person name="Sun Y."/>
            <person name="Zhan W."/>
            <person name="Jiang J.F."/>
            <person name="Wang Q."/>
            <person name="Zhang B."/>
            <person name="Ji P."/>
            <person name="Bell-Sakyi L."/>
            <person name="Cui X.M."/>
            <person name="Yuan T.T."/>
            <person name="Jiang B.G."/>
            <person name="Yang W.F."/>
            <person name="Lam T.T."/>
            <person name="Chang Q.C."/>
            <person name="Ding S.J."/>
            <person name="Wang X.J."/>
            <person name="Zhu J.G."/>
            <person name="Ruan X.D."/>
            <person name="Zhao L."/>
            <person name="Wei J.T."/>
            <person name="Ye R.Z."/>
            <person name="Que T.C."/>
            <person name="Du C.H."/>
            <person name="Zhou Y.H."/>
            <person name="Cheng J.X."/>
            <person name="Dai P.F."/>
            <person name="Guo W.B."/>
            <person name="Han X.H."/>
            <person name="Huang E.J."/>
            <person name="Li L.F."/>
            <person name="Wei W."/>
            <person name="Gao Y.C."/>
            <person name="Liu J.Z."/>
            <person name="Shao H.Z."/>
            <person name="Wang X."/>
            <person name="Wang C.C."/>
            <person name="Yang T.C."/>
            <person name="Huo Q.B."/>
            <person name="Li W."/>
            <person name="Chen H.Y."/>
            <person name="Chen S.E."/>
            <person name="Zhou L.G."/>
            <person name="Ni X.B."/>
            <person name="Tian J.H."/>
            <person name="Sheng Y."/>
            <person name="Liu T."/>
            <person name="Pan Y.S."/>
            <person name="Xia L.Y."/>
            <person name="Li J."/>
            <person name="Zhao F."/>
            <person name="Cao W.C."/>
        </authorList>
    </citation>
    <scope>NUCLEOTIDE SEQUENCE</scope>
    <source>
        <strain evidence="2">Rmic-2018</strain>
    </source>
</reference>